<accession>A0A060HNB4</accession>
<dbReference type="STRING" id="926571.NVIE_026730"/>
<dbReference type="KEGG" id="nvn:NVIE_026730"/>
<sequence>MADLKSIFDKYIREGESGRSNTNELLKAIVDEIEALKSKRR</sequence>
<keyword evidence="2" id="KW-1185">Reference proteome</keyword>
<gene>
    <name evidence="1" type="ORF">NVIE_026730</name>
</gene>
<dbReference type="EMBL" id="CP007536">
    <property type="protein sequence ID" value="AIC16943.1"/>
    <property type="molecule type" value="Genomic_DNA"/>
</dbReference>
<proteinExistence type="predicted"/>
<dbReference type="Proteomes" id="UP000027093">
    <property type="component" value="Chromosome"/>
</dbReference>
<dbReference type="HOGENOM" id="CLU_3263945_0_0_2"/>
<dbReference type="RefSeq" id="WP_258914130.1">
    <property type="nucleotide sequence ID" value="NZ_CP007536.1"/>
</dbReference>
<reference evidence="1 2" key="1">
    <citation type="journal article" date="2014" name="Int. J. Syst. Evol. Microbiol.">
        <title>Nitrososphaera viennensis gen. nov., sp. nov., an aerobic and mesophilic, ammonia-oxidizing archaeon from soil and a member of the archaeal phylum Thaumarchaeota.</title>
        <authorList>
            <person name="Stieglmeier M."/>
            <person name="Klingl A."/>
            <person name="Alves R.J."/>
            <person name="Rittmann S.K."/>
            <person name="Melcher M."/>
            <person name="Leisch N."/>
            <person name="Schleper C."/>
        </authorList>
    </citation>
    <scope>NUCLEOTIDE SEQUENCE [LARGE SCALE GENOMIC DNA]</scope>
    <source>
        <strain evidence="1">EN76</strain>
    </source>
</reference>
<dbReference type="AlphaFoldDB" id="A0A060HNB4"/>
<protein>
    <submittedName>
        <fullName evidence="1">Uncharacterized protein</fullName>
    </submittedName>
</protein>
<dbReference type="GeneID" id="74947908"/>
<organism evidence="1 2">
    <name type="scientific">Nitrososphaera viennensis EN76</name>
    <dbReference type="NCBI Taxonomy" id="926571"/>
    <lineage>
        <taxon>Archaea</taxon>
        <taxon>Nitrososphaerota</taxon>
        <taxon>Nitrososphaeria</taxon>
        <taxon>Nitrososphaerales</taxon>
        <taxon>Nitrososphaeraceae</taxon>
        <taxon>Nitrososphaera</taxon>
    </lineage>
</organism>
<evidence type="ECO:0000313" key="1">
    <source>
        <dbReference type="EMBL" id="AIC16943.1"/>
    </source>
</evidence>
<name>A0A060HNB4_9ARCH</name>
<evidence type="ECO:0000313" key="2">
    <source>
        <dbReference type="Proteomes" id="UP000027093"/>
    </source>
</evidence>